<proteinExistence type="predicted"/>
<dbReference type="EMBL" id="MLJW01004362">
    <property type="protein sequence ID" value="OIQ70110.1"/>
    <property type="molecule type" value="Genomic_DNA"/>
</dbReference>
<organism evidence="1">
    <name type="scientific">mine drainage metagenome</name>
    <dbReference type="NCBI Taxonomy" id="410659"/>
    <lineage>
        <taxon>unclassified sequences</taxon>
        <taxon>metagenomes</taxon>
        <taxon>ecological metagenomes</taxon>
    </lineage>
</organism>
<accession>A0A1J5PFF8</accession>
<comment type="caution">
    <text evidence="1">The sequence shown here is derived from an EMBL/GenBank/DDBJ whole genome shotgun (WGS) entry which is preliminary data.</text>
</comment>
<evidence type="ECO:0000313" key="1">
    <source>
        <dbReference type="EMBL" id="OIQ70110.1"/>
    </source>
</evidence>
<name>A0A1J5PFF8_9ZZZZ</name>
<dbReference type="AlphaFoldDB" id="A0A1J5PFF8"/>
<sequence>MRQRQSLGRLHHAEHELATHPPVLGQAELAQVAGQLGLALHADGGHVVEHHRQILVDQRAQQPGQRRLDAVLVFDQRIHRPQQVLMRHLLGRKARQRHRLQPAQHAELGRRVAQAVEHHHPQQPLGVERAMGIAQYAAERLVPAQLVPQRVQHPGVAHRQRRGKAHRRRLRLLAVDDAVQAANQGIGPAGAYLLQAAKGGDDALAGNPLVVAVGLHELDVAARSGAGELDEHVATIPPESTLSHMFKEMTCHYIARSENTPNVLS</sequence>
<gene>
    <name evidence="1" type="ORF">GALL_482830</name>
</gene>
<reference evidence="1" key="1">
    <citation type="submission" date="2016-10" db="EMBL/GenBank/DDBJ databases">
        <title>Sequence of Gallionella enrichment culture.</title>
        <authorList>
            <person name="Poehlein A."/>
            <person name="Muehling M."/>
            <person name="Daniel R."/>
        </authorList>
    </citation>
    <scope>NUCLEOTIDE SEQUENCE</scope>
</reference>
<protein>
    <submittedName>
        <fullName evidence="1">Uncharacterized protein</fullName>
    </submittedName>
</protein>